<sequence length="563" mass="64304">MIDDLWYKNGVIYCLSVATYMDANGDGVGDFRGLLRRLDYLSGLGVTAIWLMPFQPSPGKDDGYDISDYYSVDPRYGTLGDFVEFTHGCKQRGIRVIIDLVVNHTSDQHPWFKAARADKNSPYRDWYVWSDKKPAHADQGMVFPGVQKTTWTHDKQAKAWYFHRFFEFQPDLNTANPHVQAEILKIMGFWIQLGVSGFRMDAVPFVIATKGPKVRRPVEQFDMLRTFREFLQWRKGDSIILAEANVLPEDDFEYFGDDGDRMQMMFNFHVNQHLFYALASADTRPLAKAMAETKPRPATAQWGLFLRNHDELDLGRLTKAQRNTVFAKFGPDKSMQLYDRGIRRRLAPMLGGDARRLRLAYSLMFTLPGTPVLRYGDEIAMGDDLALPERGCARTPMQWSTEPHGGFTKSDQPDVPVIDQGPYGYQHVNVAQQRRDPESMLNWTERIIRMRKEVPEIGWGDFKVISSRNPAVLIVRYDWRGNSVLFVHNLDERPHEISFATGLPGEAGARLIDLLGDDHSTAASNGRHTVMLDAYGYRWYRAGGLDYLLKRSDIDNAQSGHPG</sequence>
<organism evidence="2 3">
    <name type="scientific">Rhodopseudomonas palustris</name>
    <dbReference type="NCBI Taxonomy" id="1076"/>
    <lineage>
        <taxon>Bacteria</taxon>
        <taxon>Pseudomonadati</taxon>
        <taxon>Pseudomonadota</taxon>
        <taxon>Alphaproteobacteria</taxon>
        <taxon>Hyphomicrobiales</taxon>
        <taxon>Nitrobacteraceae</taxon>
        <taxon>Rhodopseudomonas</taxon>
    </lineage>
</organism>
<dbReference type="InterPro" id="IPR006047">
    <property type="entry name" value="GH13_cat_dom"/>
</dbReference>
<dbReference type="Gene3D" id="3.90.400.10">
    <property type="entry name" value="Oligo-1,6-glucosidase, Domain 2"/>
    <property type="match status" value="1"/>
</dbReference>
<reference evidence="2 3" key="1">
    <citation type="submission" date="2018-09" db="EMBL/GenBank/DDBJ databases">
        <title>Draft genome sequence of Rhodopseudomonas palustris 2.1.18.</title>
        <authorList>
            <person name="Robertson S.L."/>
            <person name="Meyer T.E."/>
            <person name="Kyndt J.A."/>
        </authorList>
    </citation>
    <scope>NUCLEOTIDE SEQUENCE [LARGE SCALE GENOMIC DNA]</scope>
    <source>
        <strain evidence="2 3">2.1.18</strain>
    </source>
</reference>
<gene>
    <name evidence="2" type="ORF">D4Q52_16720</name>
</gene>
<dbReference type="Gene3D" id="3.20.20.80">
    <property type="entry name" value="Glycosidases"/>
    <property type="match status" value="1"/>
</dbReference>
<protein>
    <submittedName>
        <fullName evidence="2">Trehalose synthase</fullName>
    </submittedName>
</protein>
<dbReference type="OrthoDB" id="9805159at2"/>
<dbReference type="SUPFAM" id="SSF51011">
    <property type="entry name" value="Glycosyl hydrolase domain"/>
    <property type="match status" value="1"/>
</dbReference>
<evidence type="ECO:0000313" key="2">
    <source>
        <dbReference type="EMBL" id="RJF70453.1"/>
    </source>
</evidence>
<dbReference type="Pfam" id="PF22157">
    <property type="entry name" value="SupH-like_C"/>
    <property type="match status" value="1"/>
</dbReference>
<name>A0A418V2Y6_RHOPL</name>
<dbReference type="GO" id="GO:0005975">
    <property type="term" value="P:carbohydrate metabolic process"/>
    <property type="evidence" value="ECO:0007669"/>
    <property type="project" value="InterPro"/>
</dbReference>
<accession>A0A418V2Y6</accession>
<dbReference type="CDD" id="cd11334">
    <property type="entry name" value="AmyAc_TreS"/>
    <property type="match status" value="1"/>
</dbReference>
<dbReference type="Pfam" id="PF00128">
    <property type="entry name" value="Alpha-amylase"/>
    <property type="match status" value="2"/>
</dbReference>
<proteinExistence type="predicted"/>
<dbReference type="Proteomes" id="UP000285523">
    <property type="component" value="Unassembled WGS sequence"/>
</dbReference>
<dbReference type="PANTHER" id="PTHR10357">
    <property type="entry name" value="ALPHA-AMYLASE FAMILY MEMBER"/>
    <property type="match status" value="1"/>
</dbReference>
<dbReference type="PANTHER" id="PTHR10357:SF219">
    <property type="entry name" value="MALTOSE ALPHA-D-GLUCOSYLTRANSFERASE"/>
    <property type="match status" value="1"/>
</dbReference>
<dbReference type="Gene3D" id="2.60.40.1180">
    <property type="entry name" value="Golgi alpha-mannosidase II"/>
    <property type="match status" value="1"/>
</dbReference>
<dbReference type="SUPFAM" id="SSF51445">
    <property type="entry name" value="(Trans)glycosidases"/>
    <property type="match status" value="1"/>
</dbReference>
<dbReference type="InterPro" id="IPR045857">
    <property type="entry name" value="O16G_dom_2"/>
</dbReference>
<evidence type="ECO:0000313" key="3">
    <source>
        <dbReference type="Proteomes" id="UP000285523"/>
    </source>
</evidence>
<dbReference type="InterPro" id="IPR017853">
    <property type="entry name" value="GH"/>
</dbReference>
<dbReference type="SMART" id="SM00642">
    <property type="entry name" value="Aamy"/>
    <property type="match status" value="1"/>
</dbReference>
<comment type="caution">
    <text evidence="2">The sequence shown here is derived from an EMBL/GenBank/DDBJ whole genome shotgun (WGS) entry which is preliminary data.</text>
</comment>
<dbReference type="InterPro" id="IPR054049">
    <property type="entry name" value="SupH-like_C"/>
</dbReference>
<dbReference type="AlphaFoldDB" id="A0A418V2Y6"/>
<dbReference type="InterPro" id="IPR013780">
    <property type="entry name" value="Glyco_hydro_b"/>
</dbReference>
<dbReference type="RefSeq" id="WP_119857707.1">
    <property type="nucleotide sequence ID" value="NZ_QYYD01000017.1"/>
</dbReference>
<dbReference type="EMBL" id="QYYD01000017">
    <property type="protein sequence ID" value="RJF70453.1"/>
    <property type="molecule type" value="Genomic_DNA"/>
</dbReference>
<feature type="domain" description="Glycosyl hydrolase family 13 catalytic" evidence="1">
    <location>
        <begin position="14"/>
        <end position="434"/>
    </location>
</feature>
<evidence type="ECO:0000259" key="1">
    <source>
        <dbReference type="SMART" id="SM00642"/>
    </source>
</evidence>